<keyword evidence="3" id="KW-1185">Reference proteome</keyword>
<name>A0A550J766_9BACT</name>
<dbReference type="EMBL" id="VJVV01000013">
    <property type="protein sequence ID" value="TRO78953.1"/>
    <property type="molecule type" value="Genomic_DNA"/>
</dbReference>
<dbReference type="RefSeq" id="WP_092054304.1">
    <property type="nucleotide sequence ID" value="NZ_FOJJ01000005.1"/>
</dbReference>
<reference evidence="2 3" key="1">
    <citation type="submission" date="2019-07" db="EMBL/GenBank/DDBJ databases">
        <title>Insights of Desulfuromonas acetexigens electromicrobiology.</title>
        <authorList>
            <person name="Katuri K."/>
            <person name="Sapireddy V."/>
            <person name="Shaw D.R."/>
            <person name="Saikaly P."/>
        </authorList>
    </citation>
    <scope>NUCLEOTIDE SEQUENCE [LARGE SCALE GENOMIC DNA]</scope>
    <source>
        <strain evidence="2 3">2873</strain>
    </source>
</reference>
<proteinExistence type="predicted"/>
<gene>
    <name evidence="2" type="ORF">FL622_14815</name>
</gene>
<organism evidence="2 3">
    <name type="scientific">Trichloromonas acetexigens</name>
    <dbReference type="NCBI Taxonomy" id="38815"/>
    <lineage>
        <taxon>Bacteria</taxon>
        <taxon>Pseudomonadati</taxon>
        <taxon>Thermodesulfobacteriota</taxon>
        <taxon>Desulfuromonadia</taxon>
        <taxon>Desulfuromonadales</taxon>
        <taxon>Trichloromonadaceae</taxon>
        <taxon>Trichloromonas</taxon>
    </lineage>
</organism>
<keyword evidence="1" id="KW-0812">Transmembrane</keyword>
<evidence type="ECO:0000256" key="1">
    <source>
        <dbReference type="SAM" id="Phobius"/>
    </source>
</evidence>
<keyword evidence="1" id="KW-0472">Membrane</keyword>
<dbReference type="Proteomes" id="UP000317155">
    <property type="component" value="Unassembled WGS sequence"/>
</dbReference>
<dbReference type="AlphaFoldDB" id="A0A550J766"/>
<accession>A0A550J766</accession>
<sequence>MGIFFALVAVVAYLGFFVDWKEFMGVFRLGGWATVGVYIVLAILIVGILSTPETAAVAPAVHH</sequence>
<protein>
    <submittedName>
        <fullName evidence="2">Uncharacterized protein</fullName>
    </submittedName>
</protein>
<dbReference type="OrthoDB" id="9810614at2"/>
<comment type="caution">
    <text evidence="2">The sequence shown here is derived from an EMBL/GenBank/DDBJ whole genome shotgun (WGS) entry which is preliminary data.</text>
</comment>
<evidence type="ECO:0000313" key="3">
    <source>
        <dbReference type="Proteomes" id="UP000317155"/>
    </source>
</evidence>
<keyword evidence="1" id="KW-1133">Transmembrane helix</keyword>
<feature type="transmembrane region" description="Helical" evidence="1">
    <location>
        <begin position="27"/>
        <end position="49"/>
    </location>
</feature>
<evidence type="ECO:0000313" key="2">
    <source>
        <dbReference type="EMBL" id="TRO78953.1"/>
    </source>
</evidence>